<dbReference type="Proteomes" id="UP000250235">
    <property type="component" value="Unassembled WGS sequence"/>
</dbReference>
<proteinExistence type="predicted"/>
<evidence type="ECO:0000313" key="1">
    <source>
        <dbReference type="EMBL" id="KZV50971.1"/>
    </source>
</evidence>
<keyword evidence="2" id="KW-1185">Reference proteome</keyword>
<gene>
    <name evidence="1" type="ORF">F511_44697</name>
</gene>
<accession>A0A2Z7CV69</accession>
<dbReference type="EMBL" id="KQ992210">
    <property type="protein sequence ID" value="KZV50971.1"/>
    <property type="molecule type" value="Genomic_DNA"/>
</dbReference>
<sequence length="206" mass="23559">MTFRVVRTNQYNQDLVLIHSTNGNHLKSPNEGSSIDHQVTIYLHAQNITMFPTNETCVWFENLHYVCFSCVWISCRLDMQNTVACDWIHCSLRMDYPTTGCTVALVWIDFVFALRLLPAGYHHRRNHLLNLSAKTKRCRIHLSKRHRFAIANFNSCASCRLLIVMTSLLTSSSLIQLLRFLSIADCDEITADIIIADIALALLVDC</sequence>
<name>A0A2Z7CV69_9LAMI</name>
<dbReference type="AlphaFoldDB" id="A0A2Z7CV69"/>
<reference evidence="1 2" key="1">
    <citation type="journal article" date="2015" name="Proc. Natl. Acad. Sci. U.S.A.">
        <title>The resurrection genome of Boea hygrometrica: A blueprint for survival of dehydration.</title>
        <authorList>
            <person name="Xiao L."/>
            <person name="Yang G."/>
            <person name="Zhang L."/>
            <person name="Yang X."/>
            <person name="Zhao S."/>
            <person name="Ji Z."/>
            <person name="Zhou Q."/>
            <person name="Hu M."/>
            <person name="Wang Y."/>
            <person name="Chen M."/>
            <person name="Xu Y."/>
            <person name="Jin H."/>
            <person name="Xiao X."/>
            <person name="Hu G."/>
            <person name="Bao F."/>
            <person name="Hu Y."/>
            <person name="Wan P."/>
            <person name="Li L."/>
            <person name="Deng X."/>
            <person name="Kuang T."/>
            <person name="Xiang C."/>
            <person name="Zhu J.K."/>
            <person name="Oliver M.J."/>
            <person name="He Y."/>
        </authorList>
    </citation>
    <scope>NUCLEOTIDE SEQUENCE [LARGE SCALE GENOMIC DNA]</scope>
    <source>
        <strain evidence="2">cv. XS01</strain>
    </source>
</reference>
<evidence type="ECO:0000313" key="2">
    <source>
        <dbReference type="Proteomes" id="UP000250235"/>
    </source>
</evidence>
<protein>
    <submittedName>
        <fullName evidence="1">TMV resistance protein N-like</fullName>
    </submittedName>
</protein>
<organism evidence="1 2">
    <name type="scientific">Dorcoceras hygrometricum</name>
    <dbReference type="NCBI Taxonomy" id="472368"/>
    <lineage>
        <taxon>Eukaryota</taxon>
        <taxon>Viridiplantae</taxon>
        <taxon>Streptophyta</taxon>
        <taxon>Embryophyta</taxon>
        <taxon>Tracheophyta</taxon>
        <taxon>Spermatophyta</taxon>
        <taxon>Magnoliopsida</taxon>
        <taxon>eudicotyledons</taxon>
        <taxon>Gunneridae</taxon>
        <taxon>Pentapetalae</taxon>
        <taxon>asterids</taxon>
        <taxon>lamiids</taxon>
        <taxon>Lamiales</taxon>
        <taxon>Gesneriaceae</taxon>
        <taxon>Didymocarpoideae</taxon>
        <taxon>Trichosporeae</taxon>
        <taxon>Loxocarpinae</taxon>
        <taxon>Dorcoceras</taxon>
    </lineage>
</organism>